<dbReference type="RefSeq" id="WP_054405898.1">
    <property type="nucleotide sequence ID" value="NZ_FOYA01000004.1"/>
</dbReference>
<dbReference type="Gene3D" id="2.20.200.10">
    <property type="entry name" value="Outer membrane efflux proteins (OEP)"/>
    <property type="match status" value="1"/>
</dbReference>
<keyword evidence="4" id="KW-1185">Reference proteome</keyword>
<dbReference type="STRING" id="1202724.AM493_01435"/>
<dbReference type="OrthoDB" id="9770517at2"/>
<keyword evidence="2" id="KW-0812">Transmembrane</keyword>
<gene>
    <name evidence="3" type="ORF">AM493_01435</name>
</gene>
<dbReference type="EMBL" id="LIYD01000005">
    <property type="protein sequence ID" value="KOS04853.1"/>
    <property type="molecule type" value="Genomic_DNA"/>
</dbReference>
<evidence type="ECO:0000313" key="3">
    <source>
        <dbReference type="EMBL" id="KOS04853.1"/>
    </source>
</evidence>
<protein>
    <submittedName>
        <fullName evidence="3">RND transporter</fullName>
    </submittedName>
</protein>
<dbReference type="PROSITE" id="PS51257">
    <property type="entry name" value="PROKAR_LIPOPROTEIN"/>
    <property type="match status" value="1"/>
</dbReference>
<reference evidence="3 4" key="1">
    <citation type="submission" date="2015-08" db="EMBL/GenBank/DDBJ databases">
        <title>Whole genome sequence of Flavobacterium akiainvivens IK-1T, from decaying Wikstroemia oahuensis, an endemic Hawaiian shrub.</title>
        <authorList>
            <person name="Wan X."/>
            <person name="Hou S."/>
            <person name="Saito J."/>
            <person name="Donachie S."/>
        </authorList>
    </citation>
    <scope>NUCLEOTIDE SEQUENCE [LARGE SCALE GENOMIC DNA]</scope>
    <source>
        <strain evidence="3 4">IK-1</strain>
    </source>
</reference>
<dbReference type="InterPro" id="IPR003423">
    <property type="entry name" value="OMP_efflux"/>
</dbReference>
<dbReference type="SUPFAM" id="SSF56954">
    <property type="entry name" value="Outer membrane efflux proteins (OEP)"/>
    <property type="match status" value="1"/>
</dbReference>
<dbReference type="GO" id="GO:0005886">
    <property type="term" value="C:plasma membrane"/>
    <property type="evidence" value="ECO:0007669"/>
    <property type="project" value="UniProtKB-SubCell"/>
</dbReference>
<comment type="caution">
    <text evidence="3">The sequence shown here is derived from an EMBL/GenBank/DDBJ whole genome shotgun (WGS) entry which is preliminary data.</text>
</comment>
<comment type="similarity">
    <text evidence="1 2">Belongs to the outer membrane factor (OMF) (TC 1.B.17) family.</text>
</comment>
<keyword evidence="2" id="KW-0564">Palmitate</keyword>
<organism evidence="3 4">
    <name type="scientific">Flavobacterium akiainvivens</name>
    <dbReference type="NCBI Taxonomy" id="1202724"/>
    <lineage>
        <taxon>Bacteria</taxon>
        <taxon>Pseudomonadati</taxon>
        <taxon>Bacteroidota</taxon>
        <taxon>Flavobacteriia</taxon>
        <taxon>Flavobacteriales</taxon>
        <taxon>Flavobacteriaceae</taxon>
        <taxon>Flavobacterium</taxon>
    </lineage>
</organism>
<accession>A0A0M8M7A3</accession>
<dbReference type="Gene3D" id="1.20.1600.10">
    <property type="entry name" value="Outer membrane efflux proteins (OEP)"/>
    <property type="match status" value="1"/>
</dbReference>
<dbReference type="PANTHER" id="PTHR30203">
    <property type="entry name" value="OUTER MEMBRANE CATION EFFLUX PROTEIN"/>
    <property type="match status" value="1"/>
</dbReference>
<dbReference type="InterPro" id="IPR010131">
    <property type="entry name" value="MdtP/NodT-like"/>
</dbReference>
<dbReference type="Proteomes" id="UP000037755">
    <property type="component" value="Unassembled WGS sequence"/>
</dbReference>
<name>A0A0M8M7A3_9FLAO</name>
<evidence type="ECO:0000313" key="4">
    <source>
        <dbReference type="Proteomes" id="UP000037755"/>
    </source>
</evidence>
<comment type="subcellular location">
    <subcellularLocation>
        <location evidence="2">Cell membrane</location>
        <topology evidence="2">Lipid-anchor</topology>
    </subcellularLocation>
</comment>
<dbReference type="AlphaFoldDB" id="A0A0M8M7A3"/>
<dbReference type="NCBIfam" id="TIGR01845">
    <property type="entry name" value="outer_NodT"/>
    <property type="match status" value="1"/>
</dbReference>
<dbReference type="GO" id="GO:0015562">
    <property type="term" value="F:efflux transmembrane transporter activity"/>
    <property type="evidence" value="ECO:0007669"/>
    <property type="project" value="InterPro"/>
</dbReference>
<dbReference type="PATRIC" id="fig|1202724.3.peg.292"/>
<keyword evidence="2" id="KW-1134">Transmembrane beta strand</keyword>
<dbReference type="Pfam" id="PF02321">
    <property type="entry name" value="OEP"/>
    <property type="match status" value="2"/>
</dbReference>
<sequence length="472" mass="51558">MLVKITFKNIHHILAAFTWIGCSVSKDMLLPDAAPETFRYASPKDSSSIGALPLRNFITDASLLSLIDTALVKNYSMQLALKNIEAAEVLFRQSKLGNLPEIRLQVTANTSRPSDNSLNGFTLNQFLGTTHIEDYNANLGMHWEADIWGKISNRKKGALAAYLQTQEASKAVQTRLIADVAQVYYNLLMLDEQLAIAKKNLELNSSTLDIINLQFSSGQVTSLAIQQAEAQKLYSEKLIPQLEKNIIIQENALSVLIGVEPTAIKRINGLDKIDVPNKLNAGFPSAMLSHRPDIKSAELELTIANAKVGVAKAALYPSLIITAGGGINSFKSSNWFNIPASLFGLVSGGITQPLFERGKLKSNVKLAEIDREKAVIRFRQSVLDAVGEVSDELVKIDRLAQEYAIAEKRLVTLQQASGNANQLFENGMATYLEVIIAQGNLLQAELELATVKQQQLHSGIALYRSLGGGSDL</sequence>
<proteinExistence type="inferred from homology"/>
<keyword evidence="2" id="KW-0472">Membrane</keyword>
<evidence type="ECO:0000256" key="2">
    <source>
        <dbReference type="RuleBase" id="RU362097"/>
    </source>
</evidence>
<evidence type="ECO:0000256" key="1">
    <source>
        <dbReference type="ARBA" id="ARBA00007613"/>
    </source>
</evidence>
<keyword evidence="2" id="KW-0449">Lipoprotein</keyword>